<dbReference type="GO" id="GO:0006487">
    <property type="term" value="P:protein N-linked glycosylation"/>
    <property type="evidence" value="ECO:0007669"/>
    <property type="project" value="TreeGrafter"/>
</dbReference>
<feature type="binding site" evidence="1">
    <location>
        <position position="23"/>
    </location>
    <ligand>
        <name>alpha-D-mannose 1-phosphate</name>
        <dbReference type="ChEBI" id="CHEBI:58409"/>
    </ligand>
</feature>
<comment type="catalytic activity">
    <reaction evidence="3">
        <text>alpha-D-mannose 1-phosphate = D-mannose 6-phosphate</text>
        <dbReference type="Rhea" id="RHEA:11140"/>
        <dbReference type="ChEBI" id="CHEBI:58409"/>
        <dbReference type="ChEBI" id="CHEBI:58735"/>
        <dbReference type="EC" id="5.4.2.8"/>
    </reaction>
</comment>
<keyword evidence="2" id="KW-0479">Metal-binding</keyword>
<proteinExistence type="inferred from homology"/>
<keyword evidence="5" id="KW-1185">Reference proteome</keyword>
<dbReference type="InterPro" id="IPR005002">
    <property type="entry name" value="PMM"/>
</dbReference>
<dbReference type="GO" id="GO:0004615">
    <property type="term" value="F:phosphomannomutase activity"/>
    <property type="evidence" value="ECO:0007669"/>
    <property type="project" value="UniProtKB-EC"/>
</dbReference>
<comment type="subunit">
    <text evidence="3">Homodimer.</text>
</comment>
<dbReference type="InterPro" id="IPR036412">
    <property type="entry name" value="HAD-like_sf"/>
</dbReference>
<dbReference type="EMBL" id="BDIP01002490">
    <property type="protein sequence ID" value="GIQ86370.1"/>
    <property type="molecule type" value="Genomic_DNA"/>
</dbReference>
<protein>
    <recommendedName>
        <fullName evidence="3">Phosphomannomutase</fullName>
        <ecNumber evidence="3">5.4.2.8</ecNumber>
    </recommendedName>
</protein>
<dbReference type="GO" id="GO:0006013">
    <property type="term" value="P:mannose metabolic process"/>
    <property type="evidence" value="ECO:0007669"/>
    <property type="project" value="TreeGrafter"/>
</dbReference>
<evidence type="ECO:0000256" key="2">
    <source>
        <dbReference type="PIRSR" id="PIRSR605002-3"/>
    </source>
</evidence>
<gene>
    <name evidence="4" type="ORF">KIPB_008216</name>
</gene>
<dbReference type="PANTHER" id="PTHR10466:SF0">
    <property type="entry name" value="PHOSPHOMANNOMUTASE"/>
    <property type="match status" value="1"/>
</dbReference>
<feature type="binding site" evidence="2">
    <location>
        <position position="51"/>
    </location>
    <ligand>
        <name>Mg(2+)</name>
        <dbReference type="ChEBI" id="CHEBI:18420"/>
        <label>1</label>
    </ligand>
</feature>
<evidence type="ECO:0000256" key="1">
    <source>
        <dbReference type="PIRSR" id="PIRSR605002-2"/>
    </source>
</evidence>
<sequence length="67" mass="7796">MVQTLQAKWNNRGLRFGIGGSISFDVVPQGWDKTVALKYLGDYRTIHFFGDRTGEYGNDREIYNHER</sequence>
<dbReference type="AlphaFoldDB" id="A0A9K3GLA2"/>
<dbReference type="SUPFAM" id="SSF56784">
    <property type="entry name" value="HAD-like"/>
    <property type="match status" value="1"/>
</dbReference>
<name>A0A9K3GLA2_9EUKA</name>
<comment type="pathway">
    <text evidence="3">Nucleotide-sugar biosynthesis; GDP-alpha-D-mannose biosynthesis; alpha-D-mannose 1-phosphate from D-fructose 6-phosphate: step 2/2.</text>
</comment>
<evidence type="ECO:0000256" key="3">
    <source>
        <dbReference type="RuleBase" id="RU361118"/>
    </source>
</evidence>
<keyword evidence="3" id="KW-0413">Isomerase</keyword>
<dbReference type="GO" id="GO:0009298">
    <property type="term" value="P:GDP-mannose biosynthetic process"/>
    <property type="evidence" value="ECO:0007669"/>
    <property type="project" value="InterPro"/>
</dbReference>
<dbReference type="Gene3D" id="3.40.50.1000">
    <property type="entry name" value="HAD superfamily/HAD-like"/>
    <property type="match status" value="1"/>
</dbReference>
<feature type="binding site" evidence="2">
    <location>
        <position position="63"/>
    </location>
    <ligand>
        <name>Mg(2+)</name>
        <dbReference type="ChEBI" id="CHEBI:18420"/>
        <label>1</label>
    </ligand>
</feature>
<dbReference type="GO" id="GO:0046872">
    <property type="term" value="F:metal ion binding"/>
    <property type="evidence" value="ECO:0007669"/>
    <property type="project" value="UniProtKB-KW"/>
</dbReference>
<keyword evidence="3" id="KW-0963">Cytoplasm</keyword>
<dbReference type="PANTHER" id="PTHR10466">
    <property type="entry name" value="PHOSPHOMANNOMUTASE"/>
    <property type="match status" value="1"/>
</dbReference>
<comment type="similarity">
    <text evidence="3">Belongs to the eukaryotic PMM family.</text>
</comment>
<accession>A0A9K3GLA2</accession>
<dbReference type="Proteomes" id="UP000265618">
    <property type="component" value="Unassembled WGS sequence"/>
</dbReference>
<comment type="cofactor">
    <cofactor evidence="2">
        <name>Mg(2+)</name>
        <dbReference type="ChEBI" id="CHEBI:18420"/>
    </cofactor>
</comment>
<comment type="function">
    <text evidence="3">Involved in the synthesis of the GDP-mannose and dolichol-phosphate-mannose required for a number of critical mannosyl transfer reactions.</text>
</comment>
<comment type="caution">
    <text evidence="4">The sequence shown here is derived from an EMBL/GenBank/DDBJ whole genome shotgun (WGS) entry which is preliminary data.</text>
</comment>
<dbReference type="EC" id="5.4.2.8" evidence="3"/>
<feature type="binding site" evidence="1">
    <location>
        <position position="25"/>
    </location>
    <ligand>
        <name>alpha-D-mannose 1-phosphate</name>
        <dbReference type="ChEBI" id="CHEBI:58409"/>
    </ligand>
</feature>
<dbReference type="Pfam" id="PF03332">
    <property type="entry name" value="PMM"/>
    <property type="match status" value="1"/>
</dbReference>
<dbReference type="InterPro" id="IPR023214">
    <property type="entry name" value="HAD_sf"/>
</dbReference>
<organism evidence="4 5">
    <name type="scientific">Kipferlia bialata</name>
    <dbReference type="NCBI Taxonomy" id="797122"/>
    <lineage>
        <taxon>Eukaryota</taxon>
        <taxon>Metamonada</taxon>
        <taxon>Carpediemonas-like organisms</taxon>
        <taxon>Kipferlia</taxon>
    </lineage>
</organism>
<keyword evidence="2" id="KW-0460">Magnesium</keyword>
<comment type="subcellular location">
    <subcellularLocation>
        <location evidence="3">Cytoplasm</location>
    </subcellularLocation>
</comment>
<evidence type="ECO:0000313" key="5">
    <source>
        <dbReference type="Proteomes" id="UP000265618"/>
    </source>
</evidence>
<reference evidence="4 5" key="1">
    <citation type="journal article" date="2018" name="PLoS ONE">
        <title>The draft genome of Kipferlia bialata reveals reductive genome evolution in fornicate parasites.</title>
        <authorList>
            <person name="Tanifuji G."/>
            <person name="Takabayashi S."/>
            <person name="Kume K."/>
            <person name="Takagi M."/>
            <person name="Nakayama T."/>
            <person name="Kamikawa R."/>
            <person name="Inagaki Y."/>
            <person name="Hashimoto T."/>
        </authorList>
    </citation>
    <scope>NUCLEOTIDE SEQUENCE [LARGE SCALE GENOMIC DNA]</scope>
    <source>
        <strain evidence="4">NY0173</strain>
    </source>
</reference>
<evidence type="ECO:0000313" key="4">
    <source>
        <dbReference type="EMBL" id="GIQ86370.1"/>
    </source>
</evidence>
<dbReference type="OrthoDB" id="10264771at2759"/>
<dbReference type="GO" id="GO:0005829">
    <property type="term" value="C:cytosol"/>
    <property type="evidence" value="ECO:0007669"/>
    <property type="project" value="TreeGrafter"/>
</dbReference>